<sequence>MGADDGAVVGHGTVGAHYQTFQLGDDIARFDASFIGGGTRCHRSYPDAVDRTIIVGDNATVDADGFKVLALKQGGDYLSGSFFADGEVLVGIGTASKVNTNDLAIVCYQRSTRVSGVTGGVMAQNTTADGCP</sequence>
<name>A0A645BMB4_9ZZZZ</name>
<dbReference type="AlphaFoldDB" id="A0A645BMB4"/>
<comment type="caution">
    <text evidence="1">The sequence shown here is derived from an EMBL/GenBank/DDBJ whole genome shotgun (WGS) entry which is preliminary data.</text>
</comment>
<gene>
    <name evidence="1" type="ORF">SDC9_111309</name>
</gene>
<accession>A0A645BMB4</accession>
<dbReference type="EMBL" id="VSSQ01019944">
    <property type="protein sequence ID" value="MPM64423.1"/>
    <property type="molecule type" value="Genomic_DNA"/>
</dbReference>
<evidence type="ECO:0000313" key="1">
    <source>
        <dbReference type="EMBL" id="MPM64423.1"/>
    </source>
</evidence>
<protein>
    <submittedName>
        <fullName evidence="1">Uncharacterized protein</fullName>
    </submittedName>
</protein>
<proteinExistence type="predicted"/>
<reference evidence="1" key="1">
    <citation type="submission" date="2019-08" db="EMBL/GenBank/DDBJ databases">
        <authorList>
            <person name="Kucharzyk K."/>
            <person name="Murdoch R.W."/>
            <person name="Higgins S."/>
            <person name="Loffler F."/>
        </authorList>
    </citation>
    <scope>NUCLEOTIDE SEQUENCE</scope>
</reference>
<organism evidence="1">
    <name type="scientific">bioreactor metagenome</name>
    <dbReference type="NCBI Taxonomy" id="1076179"/>
    <lineage>
        <taxon>unclassified sequences</taxon>
        <taxon>metagenomes</taxon>
        <taxon>ecological metagenomes</taxon>
    </lineage>
</organism>